<name>A0ACC1JCF0_9FUNG</name>
<dbReference type="EMBL" id="JANBPW010000979">
    <property type="protein sequence ID" value="KAJ1946936.1"/>
    <property type="molecule type" value="Genomic_DNA"/>
</dbReference>
<protein>
    <submittedName>
        <fullName evidence="1">Uncharacterized protein</fullName>
    </submittedName>
</protein>
<dbReference type="Proteomes" id="UP001150603">
    <property type="component" value="Unassembled WGS sequence"/>
</dbReference>
<feature type="non-terminal residue" evidence="1">
    <location>
        <position position="101"/>
    </location>
</feature>
<accession>A0ACC1JCF0</accession>
<organism evidence="1 2">
    <name type="scientific">Linderina macrospora</name>
    <dbReference type="NCBI Taxonomy" id="4868"/>
    <lineage>
        <taxon>Eukaryota</taxon>
        <taxon>Fungi</taxon>
        <taxon>Fungi incertae sedis</taxon>
        <taxon>Zoopagomycota</taxon>
        <taxon>Kickxellomycotina</taxon>
        <taxon>Kickxellomycetes</taxon>
        <taxon>Kickxellales</taxon>
        <taxon>Kickxellaceae</taxon>
        <taxon>Linderina</taxon>
    </lineage>
</organism>
<keyword evidence="2" id="KW-1185">Reference proteome</keyword>
<reference evidence="1" key="1">
    <citation type="submission" date="2022-07" db="EMBL/GenBank/DDBJ databases">
        <title>Phylogenomic reconstructions and comparative analyses of Kickxellomycotina fungi.</title>
        <authorList>
            <person name="Reynolds N.K."/>
            <person name="Stajich J.E."/>
            <person name="Barry K."/>
            <person name="Grigoriev I.V."/>
            <person name="Crous P."/>
            <person name="Smith M.E."/>
        </authorList>
    </citation>
    <scope>NUCLEOTIDE SEQUENCE</scope>
    <source>
        <strain evidence="1">NRRL 5244</strain>
    </source>
</reference>
<sequence>MSSNDKPTDPMPIPAHRRNTFTGWPGTFFSPMATARPGGSTMGMSPPSGMPPTSTAHSFSGQTAMPAGSPPNDQAVSAFSGIGLFRRFSMSAASGGAPSSQ</sequence>
<evidence type="ECO:0000313" key="2">
    <source>
        <dbReference type="Proteomes" id="UP001150603"/>
    </source>
</evidence>
<gene>
    <name evidence="1" type="ORF">FBU59_001934</name>
</gene>
<comment type="caution">
    <text evidence="1">The sequence shown here is derived from an EMBL/GenBank/DDBJ whole genome shotgun (WGS) entry which is preliminary data.</text>
</comment>
<evidence type="ECO:0000313" key="1">
    <source>
        <dbReference type="EMBL" id="KAJ1946936.1"/>
    </source>
</evidence>
<proteinExistence type="predicted"/>